<sequence>MKNTTAIFLIILAIGLFFTFTKPYYNGLKEVAAESASYREALDNLENIIETRDRLLINYNSIPKSEIDRLSKALPENIDTVRLAHELDSIGAKYGISIKDLAVDTEANKNATNVALPGSGMPYEKALVRVSFVSDYGDFRRFLEDLEKSLRIMDIRSVKFEVPVERAQSGLYEHELTIETYWVK</sequence>
<dbReference type="InterPro" id="IPR014717">
    <property type="entry name" value="Transl_elong_EF1B/ribsomal_bS6"/>
</dbReference>
<evidence type="ECO:0008006" key="3">
    <source>
        <dbReference type="Google" id="ProtNLM"/>
    </source>
</evidence>
<dbReference type="Gene3D" id="3.30.70.60">
    <property type="match status" value="1"/>
</dbReference>
<dbReference type="EMBL" id="MHVH01000003">
    <property type="protein sequence ID" value="OHA90662.1"/>
    <property type="molecule type" value="Genomic_DNA"/>
</dbReference>
<dbReference type="Pfam" id="PF04350">
    <property type="entry name" value="PilO"/>
    <property type="match status" value="1"/>
</dbReference>
<dbReference type="GO" id="GO:0043107">
    <property type="term" value="P:type IV pilus-dependent motility"/>
    <property type="evidence" value="ECO:0007669"/>
    <property type="project" value="InterPro"/>
</dbReference>
<comment type="caution">
    <text evidence="1">The sequence shown here is derived from an EMBL/GenBank/DDBJ whole genome shotgun (WGS) entry which is preliminary data.</text>
</comment>
<dbReference type="GO" id="GO:0043683">
    <property type="term" value="P:type IV pilus assembly"/>
    <property type="evidence" value="ECO:0007669"/>
    <property type="project" value="InterPro"/>
</dbReference>
<accession>A0A1G2T0L0</accession>
<reference evidence="1 2" key="1">
    <citation type="journal article" date="2016" name="Nat. Commun.">
        <title>Thousands of microbial genomes shed light on interconnected biogeochemical processes in an aquifer system.</title>
        <authorList>
            <person name="Anantharaman K."/>
            <person name="Brown C.T."/>
            <person name="Hug L.A."/>
            <person name="Sharon I."/>
            <person name="Castelle C.J."/>
            <person name="Probst A.J."/>
            <person name="Thomas B.C."/>
            <person name="Singh A."/>
            <person name="Wilkins M.J."/>
            <person name="Karaoz U."/>
            <person name="Brodie E.L."/>
            <person name="Williams K.H."/>
            <person name="Hubbard S.S."/>
            <person name="Banfield J.F."/>
        </authorList>
    </citation>
    <scope>NUCLEOTIDE SEQUENCE [LARGE SCALE GENOMIC DNA]</scope>
</reference>
<evidence type="ECO:0000313" key="1">
    <source>
        <dbReference type="EMBL" id="OHA90662.1"/>
    </source>
</evidence>
<gene>
    <name evidence="1" type="ORF">A2838_03015</name>
</gene>
<dbReference type="Proteomes" id="UP000178107">
    <property type="component" value="Unassembled WGS sequence"/>
</dbReference>
<evidence type="ECO:0000313" key="2">
    <source>
        <dbReference type="Proteomes" id="UP000178107"/>
    </source>
</evidence>
<dbReference type="InterPro" id="IPR007445">
    <property type="entry name" value="PilO"/>
</dbReference>
<dbReference type="AlphaFoldDB" id="A0A1G2T0L0"/>
<name>A0A1G2T0L0_9BACT</name>
<organism evidence="1 2">
    <name type="scientific">Candidatus Zambryskibacteria bacterium RIFCSPHIGHO2_01_FULL_46_25</name>
    <dbReference type="NCBI Taxonomy" id="1802738"/>
    <lineage>
        <taxon>Bacteria</taxon>
        <taxon>Candidatus Zambryskiibacteriota</taxon>
    </lineage>
</organism>
<protein>
    <recommendedName>
        <fullName evidence="3">Type 4a pilus biogenesis protein PilO</fullName>
    </recommendedName>
</protein>
<proteinExistence type="predicted"/>